<dbReference type="EMBL" id="JQ844233">
    <property type="protein sequence ID" value="AGS53436.1"/>
    <property type="molecule type" value="Genomic_DNA"/>
</dbReference>
<protein>
    <recommendedName>
        <fullName evidence="2">Four helix bundle protein</fullName>
    </recommendedName>
</protein>
<proteinExistence type="predicted"/>
<evidence type="ECO:0000313" key="1">
    <source>
        <dbReference type="EMBL" id="AGS53436.1"/>
    </source>
</evidence>
<reference evidence="1" key="1">
    <citation type="submission" date="2012-03" db="EMBL/GenBank/DDBJ databases">
        <title>Functional metagenomics reveals considerable lignocellulase gene clusters in the gut microbiome of a wood-feeding higher termite.</title>
        <authorList>
            <person name="Liu N."/>
        </authorList>
    </citation>
    <scope>NUCLEOTIDE SEQUENCE</scope>
</reference>
<accession>A0A806K0Y7</accession>
<sequence length="47" mass="5672">MYWLELLHDTGFLDRKVFEELQVECMEISKLLSSSINTLRKREINNK</sequence>
<name>A0A806K0Y7_9BACT</name>
<dbReference type="Gene3D" id="1.20.1440.60">
    <property type="entry name" value="23S rRNA-intervening sequence"/>
    <property type="match status" value="1"/>
</dbReference>
<dbReference type="NCBIfam" id="TIGR02436">
    <property type="entry name" value="four helix bundle protein"/>
    <property type="match status" value="1"/>
</dbReference>
<dbReference type="SUPFAM" id="SSF158446">
    <property type="entry name" value="IVS-encoded protein-like"/>
    <property type="match status" value="1"/>
</dbReference>
<organism evidence="1">
    <name type="scientific">uncultured bacterium contig00027</name>
    <dbReference type="NCBI Taxonomy" id="1181516"/>
    <lineage>
        <taxon>Bacteria</taxon>
        <taxon>environmental samples</taxon>
    </lineage>
</organism>
<dbReference type="AlphaFoldDB" id="A0A806K0Y7"/>
<dbReference type="InterPro" id="IPR012657">
    <property type="entry name" value="23S_rRNA-intervening_sequence"/>
</dbReference>
<dbReference type="InterPro" id="IPR036583">
    <property type="entry name" value="23S_rRNA_IVS_sf"/>
</dbReference>
<evidence type="ECO:0008006" key="2">
    <source>
        <dbReference type="Google" id="ProtNLM"/>
    </source>
</evidence>